<evidence type="ECO:0000313" key="2">
    <source>
        <dbReference type="Proteomes" id="UP000628079"/>
    </source>
</evidence>
<name>A0A8H9KUG5_9MICO</name>
<organism evidence="1 2">
    <name type="scientific">Knoellia flava</name>
    <dbReference type="NCBI Taxonomy" id="913969"/>
    <lineage>
        <taxon>Bacteria</taxon>
        <taxon>Bacillati</taxon>
        <taxon>Actinomycetota</taxon>
        <taxon>Actinomycetes</taxon>
        <taxon>Micrococcales</taxon>
        <taxon>Intrasporangiaceae</taxon>
        <taxon>Knoellia</taxon>
    </lineage>
</organism>
<dbReference type="EMBL" id="BMEA01000002">
    <property type="protein sequence ID" value="GGB81371.1"/>
    <property type="molecule type" value="Genomic_DNA"/>
</dbReference>
<evidence type="ECO:0000313" key="1">
    <source>
        <dbReference type="EMBL" id="GGB81371.1"/>
    </source>
</evidence>
<proteinExistence type="predicted"/>
<sequence>MAMSGEHSAETLLTLAELRPSAVKLLTRTDGGKPDGEPLTEFTSQVLSLGTPGLVAAGVLNASACALLAEEMGRQGRTVVAVLSRVVPWRHEGGVAINAILSAYVAHNPRQALTWIEREVTEGRAEGLARGFGERLIFCVESAGLLGGRSSDEVVAAYLEAFFDGLGA</sequence>
<dbReference type="AlphaFoldDB" id="A0A8H9KUG5"/>
<reference evidence="1" key="2">
    <citation type="submission" date="2020-09" db="EMBL/GenBank/DDBJ databases">
        <authorList>
            <person name="Sun Q."/>
            <person name="Zhou Y."/>
        </authorList>
    </citation>
    <scope>NUCLEOTIDE SEQUENCE</scope>
    <source>
        <strain evidence="1">CGMCC 1.10749</strain>
    </source>
</reference>
<gene>
    <name evidence="1" type="ORF">GCM10011314_21220</name>
</gene>
<reference evidence="1" key="1">
    <citation type="journal article" date="2014" name="Int. J. Syst. Evol. Microbiol.">
        <title>Complete genome sequence of Corynebacterium casei LMG S-19264T (=DSM 44701T), isolated from a smear-ripened cheese.</title>
        <authorList>
            <consortium name="US DOE Joint Genome Institute (JGI-PGF)"/>
            <person name="Walter F."/>
            <person name="Albersmeier A."/>
            <person name="Kalinowski J."/>
            <person name="Ruckert C."/>
        </authorList>
    </citation>
    <scope>NUCLEOTIDE SEQUENCE</scope>
    <source>
        <strain evidence="1">CGMCC 1.10749</strain>
    </source>
</reference>
<comment type="caution">
    <text evidence="1">The sequence shown here is derived from an EMBL/GenBank/DDBJ whole genome shotgun (WGS) entry which is preliminary data.</text>
</comment>
<accession>A0A8H9KUG5</accession>
<protein>
    <submittedName>
        <fullName evidence="1">Uncharacterized protein</fullName>
    </submittedName>
</protein>
<dbReference type="Proteomes" id="UP000628079">
    <property type="component" value="Unassembled WGS sequence"/>
</dbReference>